<sequence length="116" mass="13263">MCEPTGTTRTLARVEHTIIARPHIWRGMPRRRLLALEAQGSQDFLSPPSSLLLVRASSGKRKEGGEFNNSIPFQEVQSDQNYNHPGPEELQDKMLPRKKQTLRLKQKKQITGMLRC</sequence>
<comment type="caution">
    <text evidence="2">The sequence shown here is derived from an EMBL/GenBank/DDBJ whole genome shotgun (WGS) entry which is preliminary data.</text>
</comment>
<feature type="compositionally biased region" description="Polar residues" evidence="1">
    <location>
        <begin position="67"/>
        <end position="83"/>
    </location>
</feature>
<protein>
    <submittedName>
        <fullName evidence="2">Uncharacterized protein</fullName>
    </submittedName>
</protein>
<feature type="region of interest" description="Disordered" evidence="1">
    <location>
        <begin position="60"/>
        <end position="94"/>
    </location>
</feature>
<organism evidence="2 3">
    <name type="scientific">Colletotrichum sublineola</name>
    <name type="common">Sorghum anthracnose fungus</name>
    <dbReference type="NCBI Taxonomy" id="1173701"/>
    <lineage>
        <taxon>Eukaryota</taxon>
        <taxon>Fungi</taxon>
        <taxon>Dikarya</taxon>
        <taxon>Ascomycota</taxon>
        <taxon>Pezizomycotina</taxon>
        <taxon>Sordariomycetes</taxon>
        <taxon>Hypocreomycetidae</taxon>
        <taxon>Glomerellales</taxon>
        <taxon>Glomerellaceae</taxon>
        <taxon>Colletotrichum</taxon>
        <taxon>Colletotrichum graminicola species complex</taxon>
    </lineage>
</organism>
<dbReference type="Proteomes" id="UP000027238">
    <property type="component" value="Unassembled WGS sequence"/>
</dbReference>
<accession>A0A066X0L3</accession>
<keyword evidence="3" id="KW-1185">Reference proteome</keyword>
<dbReference type="HOGENOM" id="CLU_2096746_0_0_1"/>
<gene>
    <name evidence="2" type="ORF">CSUB01_04502</name>
</gene>
<evidence type="ECO:0000313" key="3">
    <source>
        <dbReference type="Proteomes" id="UP000027238"/>
    </source>
</evidence>
<reference evidence="3" key="1">
    <citation type="journal article" date="2014" name="Genome Announc.">
        <title>Draft genome sequence of Colletotrichum sublineola, a destructive pathogen of cultivated sorghum.</title>
        <authorList>
            <person name="Baroncelli R."/>
            <person name="Sanz-Martin J.M."/>
            <person name="Rech G.E."/>
            <person name="Sukno S.A."/>
            <person name="Thon M.R."/>
        </authorList>
    </citation>
    <scope>NUCLEOTIDE SEQUENCE [LARGE SCALE GENOMIC DNA]</scope>
    <source>
        <strain evidence="3">TX430BB</strain>
    </source>
</reference>
<evidence type="ECO:0000256" key="1">
    <source>
        <dbReference type="SAM" id="MobiDB-lite"/>
    </source>
</evidence>
<dbReference type="AlphaFoldDB" id="A0A066X0L3"/>
<dbReference type="EMBL" id="JMSE01001439">
    <property type="protein sequence ID" value="KDN61179.1"/>
    <property type="molecule type" value="Genomic_DNA"/>
</dbReference>
<proteinExistence type="predicted"/>
<evidence type="ECO:0000313" key="2">
    <source>
        <dbReference type="EMBL" id="KDN61179.1"/>
    </source>
</evidence>
<name>A0A066X0L3_COLSU</name>